<dbReference type="EnsemblMetazoa" id="XM_022814763">
    <property type="protein sequence ID" value="XP_022670498"/>
    <property type="gene ID" value="LOC111254181"/>
</dbReference>
<dbReference type="RefSeq" id="XP_022670496.1">
    <property type="nucleotide sequence ID" value="XM_022814761.1"/>
</dbReference>
<evidence type="ECO:0000313" key="4">
    <source>
        <dbReference type="Proteomes" id="UP000594260"/>
    </source>
</evidence>
<dbReference type="SUPFAM" id="SSF55895">
    <property type="entry name" value="Ribonuclease Rh-like"/>
    <property type="match status" value="1"/>
</dbReference>
<proteinExistence type="inferred from homology"/>
<comment type="similarity">
    <text evidence="1 2">Belongs to the RNase T2 family.</text>
</comment>
<protein>
    <submittedName>
        <fullName evidence="3">Uncharacterized protein</fullName>
    </submittedName>
</protein>
<dbReference type="Gene3D" id="3.90.730.10">
    <property type="entry name" value="Ribonuclease T2-like"/>
    <property type="match status" value="1"/>
</dbReference>
<evidence type="ECO:0000256" key="2">
    <source>
        <dbReference type="RuleBase" id="RU004328"/>
    </source>
</evidence>
<dbReference type="GO" id="GO:0005576">
    <property type="term" value="C:extracellular region"/>
    <property type="evidence" value="ECO:0007669"/>
    <property type="project" value="TreeGrafter"/>
</dbReference>
<dbReference type="Pfam" id="PF00445">
    <property type="entry name" value="Ribonuclease_T2"/>
    <property type="match status" value="1"/>
</dbReference>
<dbReference type="GeneID" id="111254181"/>
<dbReference type="AlphaFoldDB" id="A0A7M7L545"/>
<evidence type="ECO:0000313" key="3">
    <source>
        <dbReference type="EnsemblMetazoa" id="XP_022670498"/>
    </source>
</evidence>
<sequence length="273" mass="31135">MKSFWVWTLRTLTCIAFMVVILMRASYANLLAKQFHLVLVNNGYCAAAPNGSKCVTNDARYKPHWRINSVRVIWAEEAERNCSQLRVADLKAIRSDLDKLWPSFVTKTPDELWKNQYNRDISCAIRDGNISTPLAFFKKIIKVYKQWDIYHMLEREEITPNYNVPFPLLNINHALQKHGVADNITVLGVECATDKRNRNIFFGVHLCLDVNLDPARCDSKSVPNPCGKPDQVGYAWYLGEKSAGSSVFWKVSPFTAVVANVLAVLFYRCSLVL</sequence>
<dbReference type="GO" id="GO:0003723">
    <property type="term" value="F:RNA binding"/>
    <property type="evidence" value="ECO:0007669"/>
    <property type="project" value="InterPro"/>
</dbReference>
<dbReference type="EnsemblMetazoa" id="XM_022814761">
    <property type="protein sequence ID" value="XP_022670496"/>
    <property type="gene ID" value="LOC111254181"/>
</dbReference>
<dbReference type="InterPro" id="IPR036430">
    <property type="entry name" value="RNase_T2-like_sf"/>
</dbReference>
<dbReference type="RefSeq" id="XP_022670498.1">
    <property type="nucleotide sequence ID" value="XM_022814763.1"/>
</dbReference>
<dbReference type="PANTHER" id="PTHR11240:SF22">
    <property type="entry name" value="RIBONUCLEASE T2"/>
    <property type="match status" value="1"/>
</dbReference>
<name>A0A7M7L545_VARDE</name>
<dbReference type="GO" id="GO:0006401">
    <property type="term" value="P:RNA catabolic process"/>
    <property type="evidence" value="ECO:0007669"/>
    <property type="project" value="TreeGrafter"/>
</dbReference>
<keyword evidence="4" id="KW-1185">Reference proteome</keyword>
<dbReference type="InParanoid" id="A0A7M7L545"/>
<accession>A0A7M7L545</accession>
<dbReference type="PANTHER" id="PTHR11240">
    <property type="entry name" value="RIBONUCLEASE T2"/>
    <property type="match status" value="1"/>
</dbReference>
<dbReference type="KEGG" id="vde:111254181"/>
<evidence type="ECO:0000256" key="1">
    <source>
        <dbReference type="ARBA" id="ARBA00007469"/>
    </source>
</evidence>
<dbReference type="Proteomes" id="UP000594260">
    <property type="component" value="Unplaced"/>
</dbReference>
<reference evidence="3" key="1">
    <citation type="submission" date="2021-01" db="UniProtKB">
        <authorList>
            <consortium name="EnsemblMetazoa"/>
        </authorList>
    </citation>
    <scope>IDENTIFICATION</scope>
</reference>
<organism evidence="3 4">
    <name type="scientific">Varroa destructor</name>
    <name type="common">Honeybee mite</name>
    <dbReference type="NCBI Taxonomy" id="109461"/>
    <lineage>
        <taxon>Eukaryota</taxon>
        <taxon>Metazoa</taxon>
        <taxon>Ecdysozoa</taxon>
        <taxon>Arthropoda</taxon>
        <taxon>Chelicerata</taxon>
        <taxon>Arachnida</taxon>
        <taxon>Acari</taxon>
        <taxon>Parasitiformes</taxon>
        <taxon>Mesostigmata</taxon>
        <taxon>Gamasina</taxon>
        <taxon>Dermanyssoidea</taxon>
        <taxon>Varroidae</taxon>
        <taxon>Varroa</taxon>
    </lineage>
</organism>
<dbReference type="InterPro" id="IPR001568">
    <property type="entry name" value="RNase_T2-like"/>
</dbReference>
<dbReference type="GO" id="GO:0033897">
    <property type="term" value="F:ribonuclease T2 activity"/>
    <property type="evidence" value="ECO:0007669"/>
    <property type="project" value="InterPro"/>
</dbReference>